<dbReference type="Proteomes" id="UP000078492">
    <property type="component" value="Unassembled WGS sequence"/>
</dbReference>
<protein>
    <submittedName>
        <fullName evidence="1">Uncharacterized protein</fullName>
    </submittedName>
</protein>
<reference evidence="1 2" key="1">
    <citation type="submission" date="2015-09" db="EMBL/GenBank/DDBJ databases">
        <title>Trachymyrmex cornetzi WGS genome.</title>
        <authorList>
            <person name="Nygaard S."/>
            <person name="Hu H."/>
            <person name="Boomsma J."/>
            <person name="Zhang G."/>
        </authorList>
    </citation>
    <scope>NUCLEOTIDE SEQUENCE [LARGE SCALE GENOMIC DNA]</scope>
    <source>
        <strain evidence="1">Tcor2-1</strain>
        <tissue evidence="1">Whole body</tissue>
    </source>
</reference>
<accession>A0A195DUP0</accession>
<name>A0A195DUP0_9HYME</name>
<keyword evidence="2" id="KW-1185">Reference proteome</keyword>
<sequence length="85" mass="9114">MCEFGMGNWKRFGGGLQNENAKCDLVPDIITPVEEKANPSTARVVRTTGLSALQPRSQNGGKWAKVQCTIFLRVSPSSTAPAGVH</sequence>
<evidence type="ECO:0000313" key="2">
    <source>
        <dbReference type="Proteomes" id="UP000078492"/>
    </source>
</evidence>
<dbReference type="AlphaFoldDB" id="A0A195DUP0"/>
<evidence type="ECO:0000313" key="1">
    <source>
        <dbReference type="EMBL" id="KYN16566.1"/>
    </source>
</evidence>
<dbReference type="EMBL" id="KQ980322">
    <property type="protein sequence ID" value="KYN16566.1"/>
    <property type="molecule type" value="Genomic_DNA"/>
</dbReference>
<gene>
    <name evidence="1" type="ORF">ALC57_11075</name>
</gene>
<proteinExistence type="predicted"/>
<organism evidence="1 2">
    <name type="scientific">Trachymyrmex cornetzi</name>
    <dbReference type="NCBI Taxonomy" id="471704"/>
    <lineage>
        <taxon>Eukaryota</taxon>
        <taxon>Metazoa</taxon>
        <taxon>Ecdysozoa</taxon>
        <taxon>Arthropoda</taxon>
        <taxon>Hexapoda</taxon>
        <taxon>Insecta</taxon>
        <taxon>Pterygota</taxon>
        <taxon>Neoptera</taxon>
        <taxon>Endopterygota</taxon>
        <taxon>Hymenoptera</taxon>
        <taxon>Apocrita</taxon>
        <taxon>Aculeata</taxon>
        <taxon>Formicoidea</taxon>
        <taxon>Formicidae</taxon>
        <taxon>Myrmicinae</taxon>
        <taxon>Trachymyrmex</taxon>
    </lineage>
</organism>